<protein>
    <submittedName>
        <fullName evidence="1">Uncharacterized protein</fullName>
    </submittedName>
</protein>
<proteinExistence type="predicted"/>
<accession>A0AAV8XXK9</accession>
<sequence>MKIEEFYSDRGTVEKLYGDVYGLTESAESILKEDVEIYHDCSLEEIKELFLISNLRLTRKNDELTLEVKDLVTHNWQDYLQT</sequence>
<evidence type="ECO:0000313" key="1">
    <source>
        <dbReference type="EMBL" id="KAJ8943563.1"/>
    </source>
</evidence>
<reference evidence="1" key="1">
    <citation type="journal article" date="2023" name="Insect Mol. Biol.">
        <title>Genome sequencing provides insights into the evolution of gene families encoding plant cell wall-degrading enzymes in longhorned beetles.</title>
        <authorList>
            <person name="Shin N.R."/>
            <person name="Okamura Y."/>
            <person name="Kirsch R."/>
            <person name="Pauchet Y."/>
        </authorList>
    </citation>
    <scope>NUCLEOTIDE SEQUENCE</scope>
    <source>
        <strain evidence="1">AMC_N1</strain>
    </source>
</reference>
<name>A0AAV8XXK9_9CUCU</name>
<gene>
    <name evidence="1" type="ORF">NQ318_008266</name>
</gene>
<organism evidence="1 2">
    <name type="scientific">Aromia moschata</name>
    <dbReference type="NCBI Taxonomy" id="1265417"/>
    <lineage>
        <taxon>Eukaryota</taxon>
        <taxon>Metazoa</taxon>
        <taxon>Ecdysozoa</taxon>
        <taxon>Arthropoda</taxon>
        <taxon>Hexapoda</taxon>
        <taxon>Insecta</taxon>
        <taxon>Pterygota</taxon>
        <taxon>Neoptera</taxon>
        <taxon>Endopterygota</taxon>
        <taxon>Coleoptera</taxon>
        <taxon>Polyphaga</taxon>
        <taxon>Cucujiformia</taxon>
        <taxon>Chrysomeloidea</taxon>
        <taxon>Cerambycidae</taxon>
        <taxon>Cerambycinae</taxon>
        <taxon>Callichromatini</taxon>
        <taxon>Aromia</taxon>
    </lineage>
</organism>
<keyword evidence="2" id="KW-1185">Reference proteome</keyword>
<dbReference type="EMBL" id="JAPWTK010000285">
    <property type="protein sequence ID" value="KAJ8943563.1"/>
    <property type="molecule type" value="Genomic_DNA"/>
</dbReference>
<evidence type="ECO:0000313" key="2">
    <source>
        <dbReference type="Proteomes" id="UP001162162"/>
    </source>
</evidence>
<comment type="caution">
    <text evidence="1">The sequence shown here is derived from an EMBL/GenBank/DDBJ whole genome shotgun (WGS) entry which is preliminary data.</text>
</comment>
<dbReference type="AlphaFoldDB" id="A0AAV8XXK9"/>
<dbReference type="Proteomes" id="UP001162162">
    <property type="component" value="Unassembled WGS sequence"/>
</dbReference>